<dbReference type="AlphaFoldDB" id="A0A6P1D203"/>
<organism evidence="2 3">
    <name type="scientific">Nocardia cyriacigeorgica</name>
    <dbReference type="NCBI Taxonomy" id="135487"/>
    <lineage>
        <taxon>Bacteria</taxon>
        <taxon>Bacillati</taxon>
        <taxon>Actinomycetota</taxon>
        <taxon>Actinomycetes</taxon>
        <taxon>Mycobacteriales</taxon>
        <taxon>Nocardiaceae</taxon>
        <taxon>Nocardia</taxon>
    </lineage>
</organism>
<keyword evidence="1" id="KW-0812">Transmembrane</keyword>
<keyword evidence="1" id="KW-1133">Transmembrane helix</keyword>
<dbReference type="Proteomes" id="UP000471166">
    <property type="component" value="Unassembled WGS sequence"/>
</dbReference>
<proteinExistence type="predicted"/>
<accession>A0A6P1D203</accession>
<evidence type="ECO:0000256" key="1">
    <source>
        <dbReference type="SAM" id="Phobius"/>
    </source>
</evidence>
<keyword evidence="1" id="KW-0472">Membrane</keyword>
<dbReference type="EMBL" id="JAAGVB010000090">
    <property type="protein sequence ID" value="NEW36665.1"/>
    <property type="molecule type" value="Genomic_DNA"/>
</dbReference>
<evidence type="ECO:0000313" key="3">
    <source>
        <dbReference type="Proteomes" id="UP000471166"/>
    </source>
</evidence>
<sequence length="93" mass="9595">MKADTEVKVSTGAPFVIGLVMLAGVVAVPLSLLWVLGNDEAPAVAPVSEVVSVSVPPSVPGCAMFCREDELQHASAVQVPGCAMFCREGEVAR</sequence>
<protein>
    <submittedName>
        <fullName evidence="2">Uncharacterized protein</fullName>
    </submittedName>
</protein>
<name>A0A6P1D203_9NOCA</name>
<evidence type="ECO:0000313" key="2">
    <source>
        <dbReference type="EMBL" id="NEW36665.1"/>
    </source>
</evidence>
<comment type="caution">
    <text evidence="2">The sequence shown here is derived from an EMBL/GenBank/DDBJ whole genome shotgun (WGS) entry which is preliminary data.</text>
</comment>
<gene>
    <name evidence="2" type="ORF">GV791_29505</name>
</gene>
<dbReference type="RefSeq" id="WP_163848207.1">
    <property type="nucleotide sequence ID" value="NZ_CP107969.1"/>
</dbReference>
<feature type="transmembrane region" description="Helical" evidence="1">
    <location>
        <begin position="12"/>
        <end position="36"/>
    </location>
</feature>
<reference evidence="2 3" key="1">
    <citation type="submission" date="2020-01" db="EMBL/GenBank/DDBJ databases">
        <title>Genetics and antimicrobial susceptibilities of Nocardia species isolated from the soil; a comparison with species isolated from humans.</title>
        <authorList>
            <person name="Carrasco G."/>
            <person name="Monzon S."/>
            <person name="Sansegundo M."/>
            <person name="Garcia E."/>
            <person name="Garrido N."/>
            <person name="Medina M.J."/>
            <person name="Villalon P."/>
            <person name="Ramirez-Arocha A.C."/>
            <person name="Jimenez P."/>
            <person name="Cuesta I."/>
            <person name="Valdezate S."/>
        </authorList>
    </citation>
    <scope>NUCLEOTIDE SEQUENCE [LARGE SCALE GENOMIC DNA]</scope>
    <source>
        <strain evidence="2 3">CNM20110626</strain>
    </source>
</reference>